<dbReference type="PANTHER" id="PTHR21716:SF64">
    <property type="entry name" value="AI-2 TRANSPORT PROTEIN TQSA"/>
    <property type="match status" value="1"/>
</dbReference>
<evidence type="ECO:0000256" key="3">
    <source>
        <dbReference type="ARBA" id="ARBA00022692"/>
    </source>
</evidence>
<comment type="subcellular location">
    <subcellularLocation>
        <location evidence="1">Membrane</location>
        <topology evidence="1">Multi-pass membrane protein</topology>
    </subcellularLocation>
</comment>
<evidence type="ECO:0000256" key="6">
    <source>
        <dbReference type="SAM" id="Phobius"/>
    </source>
</evidence>
<evidence type="ECO:0000256" key="5">
    <source>
        <dbReference type="ARBA" id="ARBA00023136"/>
    </source>
</evidence>
<evidence type="ECO:0000256" key="4">
    <source>
        <dbReference type="ARBA" id="ARBA00022989"/>
    </source>
</evidence>
<dbReference type="EMBL" id="UINC01026127">
    <property type="protein sequence ID" value="SVB03008.1"/>
    <property type="molecule type" value="Genomic_DNA"/>
</dbReference>
<sequence>MDNTLNSRSSRAQDLLFTFAAFVIVIAGMRAAHEILIPFLLSVFISVISHPLVVSLRAKGIHTGFSIILVIIAIIAVGFGITSLLGTSLNDFTINLPNYQKMLQENAANFFAFLQDKGIALSGKAILERFDPGAAMSLTSSILSGLGNVLSNALVILLLVVFMLLEGTIFNHKLSKIFGGKKEKIDQMDAFSKTVNRYMLIKTGTSLGTGIIATIWLTIIGVDYPLLWGFLTFLFNYVPTIGSIIAAVPPTLLALIQLGFFPAFLTLIGYIVINLTIGSFLEPRLMGKGLGISTLVVFLSLIFWGWVFGPIGMVLSVPLTMTIKIALSNFEKTEWVSTLMDDPNVGFSGNK</sequence>
<dbReference type="AlphaFoldDB" id="A0A382ANE6"/>
<reference evidence="7" key="1">
    <citation type="submission" date="2018-05" db="EMBL/GenBank/DDBJ databases">
        <authorList>
            <person name="Lanie J.A."/>
            <person name="Ng W.-L."/>
            <person name="Kazmierczak K.M."/>
            <person name="Andrzejewski T.M."/>
            <person name="Davidsen T.M."/>
            <person name="Wayne K.J."/>
            <person name="Tettelin H."/>
            <person name="Glass J.I."/>
            <person name="Rusch D."/>
            <person name="Podicherti R."/>
            <person name="Tsui H.-C.T."/>
            <person name="Winkler M.E."/>
        </authorList>
    </citation>
    <scope>NUCLEOTIDE SEQUENCE</scope>
</reference>
<protein>
    <recommendedName>
        <fullName evidence="8">AI-2 transport protein TqsA</fullName>
    </recommendedName>
</protein>
<feature type="transmembrane region" description="Helical" evidence="6">
    <location>
        <begin position="65"/>
        <end position="86"/>
    </location>
</feature>
<feature type="transmembrane region" description="Helical" evidence="6">
    <location>
        <begin position="142"/>
        <end position="165"/>
    </location>
</feature>
<dbReference type="Pfam" id="PF01594">
    <property type="entry name" value="AI-2E_transport"/>
    <property type="match status" value="1"/>
</dbReference>
<feature type="transmembrane region" description="Helical" evidence="6">
    <location>
        <begin position="35"/>
        <end position="53"/>
    </location>
</feature>
<keyword evidence="3 6" id="KW-0812">Transmembrane</keyword>
<feature type="transmembrane region" description="Helical" evidence="6">
    <location>
        <begin position="12"/>
        <end position="29"/>
    </location>
</feature>
<name>A0A382ANE6_9ZZZZ</name>
<feature type="transmembrane region" description="Helical" evidence="6">
    <location>
        <begin position="292"/>
        <end position="315"/>
    </location>
</feature>
<keyword evidence="4 6" id="KW-1133">Transmembrane helix</keyword>
<accession>A0A382ANE6</accession>
<organism evidence="7">
    <name type="scientific">marine metagenome</name>
    <dbReference type="NCBI Taxonomy" id="408172"/>
    <lineage>
        <taxon>unclassified sequences</taxon>
        <taxon>metagenomes</taxon>
        <taxon>ecological metagenomes</taxon>
    </lineage>
</organism>
<gene>
    <name evidence="7" type="ORF">METZ01_LOCUS155862</name>
</gene>
<evidence type="ECO:0000256" key="2">
    <source>
        <dbReference type="ARBA" id="ARBA00009773"/>
    </source>
</evidence>
<evidence type="ECO:0000313" key="7">
    <source>
        <dbReference type="EMBL" id="SVB03008.1"/>
    </source>
</evidence>
<dbReference type="InterPro" id="IPR002549">
    <property type="entry name" value="AI-2E-like"/>
</dbReference>
<dbReference type="PANTHER" id="PTHR21716">
    <property type="entry name" value="TRANSMEMBRANE PROTEIN"/>
    <property type="match status" value="1"/>
</dbReference>
<proteinExistence type="inferred from homology"/>
<dbReference type="GO" id="GO:0055085">
    <property type="term" value="P:transmembrane transport"/>
    <property type="evidence" value="ECO:0007669"/>
    <property type="project" value="TreeGrafter"/>
</dbReference>
<feature type="transmembrane region" description="Helical" evidence="6">
    <location>
        <begin position="226"/>
        <end position="248"/>
    </location>
</feature>
<dbReference type="GO" id="GO:0016020">
    <property type="term" value="C:membrane"/>
    <property type="evidence" value="ECO:0007669"/>
    <property type="project" value="UniProtKB-SubCell"/>
</dbReference>
<feature type="transmembrane region" description="Helical" evidence="6">
    <location>
        <begin position="260"/>
        <end position="280"/>
    </location>
</feature>
<keyword evidence="5 6" id="KW-0472">Membrane</keyword>
<evidence type="ECO:0008006" key="8">
    <source>
        <dbReference type="Google" id="ProtNLM"/>
    </source>
</evidence>
<comment type="similarity">
    <text evidence="2">Belongs to the autoinducer-2 exporter (AI-2E) (TC 2.A.86) family.</text>
</comment>
<feature type="transmembrane region" description="Helical" evidence="6">
    <location>
        <begin position="198"/>
        <end position="220"/>
    </location>
</feature>
<evidence type="ECO:0000256" key="1">
    <source>
        <dbReference type="ARBA" id="ARBA00004141"/>
    </source>
</evidence>